<organism evidence="4 5">
    <name type="scientific">Butyricicoccus pullicaecorum</name>
    <dbReference type="NCBI Taxonomy" id="501571"/>
    <lineage>
        <taxon>Bacteria</taxon>
        <taxon>Bacillati</taxon>
        <taxon>Bacillota</taxon>
        <taxon>Clostridia</taxon>
        <taxon>Eubacteriales</taxon>
        <taxon>Butyricicoccaceae</taxon>
        <taxon>Butyricicoccus</taxon>
    </lineage>
</organism>
<sequence length="199" mass="23034">MEKETKGVRTKRQLYQCAMKLFRERGFDRVSVDEIVREAGMAKGTFYIYFNTKSDIILEMLRQYDTYYDQIMAGLPDDLSIDEQMEEIVKGACRFTEEVIGLDLIRVLYVKQLTEGQEHPGLLNEDRALFRILSELLTAGQGAGIYDPALDVPDTTRLILHGIRASFFEWCSSRGQFDLTQECLYFLHTFCRGIYHTAK</sequence>
<dbReference type="Gene3D" id="1.10.357.10">
    <property type="entry name" value="Tetracycline Repressor, domain 2"/>
    <property type="match status" value="1"/>
</dbReference>
<dbReference type="InterPro" id="IPR001647">
    <property type="entry name" value="HTH_TetR"/>
</dbReference>
<dbReference type="EMBL" id="NFKK01000002">
    <property type="protein sequence ID" value="OUP54201.1"/>
    <property type="molecule type" value="Genomic_DNA"/>
</dbReference>
<protein>
    <submittedName>
        <fullName evidence="4">TetR family transcriptional regulator</fullName>
    </submittedName>
</protein>
<feature type="DNA-binding region" description="H-T-H motif" evidence="2">
    <location>
        <begin position="31"/>
        <end position="50"/>
    </location>
</feature>
<feature type="domain" description="HTH tetR-type" evidence="3">
    <location>
        <begin position="8"/>
        <end position="68"/>
    </location>
</feature>
<dbReference type="PROSITE" id="PS50977">
    <property type="entry name" value="HTH_TETR_2"/>
    <property type="match status" value="1"/>
</dbReference>
<evidence type="ECO:0000313" key="4">
    <source>
        <dbReference type="EMBL" id="OUP54201.1"/>
    </source>
</evidence>
<gene>
    <name evidence="4" type="ORF">B5F17_03030</name>
</gene>
<comment type="caution">
    <text evidence="4">The sequence shown here is derived from an EMBL/GenBank/DDBJ whole genome shotgun (WGS) entry which is preliminary data.</text>
</comment>
<dbReference type="PRINTS" id="PR00455">
    <property type="entry name" value="HTHTETR"/>
</dbReference>
<dbReference type="GO" id="GO:0003677">
    <property type="term" value="F:DNA binding"/>
    <property type="evidence" value="ECO:0007669"/>
    <property type="project" value="UniProtKB-UniRule"/>
</dbReference>
<reference evidence="5" key="1">
    <citation type="submission" date="2017-04" db="EMBL/GenBank/DDBJ databases">
        <title>Function of individual gut microbiota members based on whole genome sequencing of pure cultures obtained from chicken caecum.</title>
        <authorList>
            <person name="Medvecky M."/>
            <person name="Cejkova D."/>
            <person name="Polansky O."/>
            <person name="Karasova D."/>
            <person name="Kubasova T."/>
            <person name="Cizek A."/>
            <person name="Rychlik I."/>
        </authorList>
    </citation>
    <scope>NUCLEOTIDE SEQUENCE [LARGE SCALE GENOMIC DNA]</scope>
    <source>
        <strain evidence="5">An180</strain>
    </source>
</reference>
<evidence type="ECO:0000259" key="3">
    <source>
        <dbReference type="PROSITE" id="PS50977"/>
    </source>
</evidence>
<dbReference type="SUPFAM" id="SSF48498">
    <property type="entry name" value="Tetracyclin repressor-like, C-terminal domain"/>
    <property type="match status" value="1"/>
</dbReference>
<dbReference type="Proteomes" id="UP000195897">
    <property type="component" value="Unassembled WGS sequence"/>
</dbReference>
<name>A0A1Y4LH59_9FIRM</name>
<evidence type="ECO:0000313" key="5">
    <source>
        <dbReference type="Proteomes" id="UP000195897"/>
    </source>
</evidence>
<dbReference type="InterPro" id="IPR050624">
    <property type="entry name" value="HTH-type_Tx_Regulator"/>
</dbReference>
<proteinExistence type="predicted"/>
<dbReference type="InterPro" id="IPR009057">
    <property type="entry name" value="Homeodomain-like_sf"/>
</dbReference>
<dbReference type="InterPro" id="IPR036271">
    <property type="entry name" value="Tet_transcr_reg_TetR-rel_C_sf"/>
</dbReference>
<keyword evidence="1 2" id="KW-0238">DNA-binding</keyword>
<accession>A0A1Y4LH59</accession>
<evidence type="ECO:0000256" key="1">
    <source>
        <dbReference type="ARBA" id="ARBA00023125"/>
    </source>
</evidence>
<dbReference type="SUPFAM" id="SSF46689">
    <property type="entry name" value="Homeodomain-like"/>
    <property type="match status" value="1"/>
</dbReference>
<dbReference type="PANTHER" id="PTHR43479:SF11">
    <property type="entry name" value="ACREF_ENVCD OPERON REPRESSOR-RELATED"/>
    <property type="match status" value="1"/>
</dbReference>
<dbReference type="AlphaFoldDB" id="A0A1Y4LH59"/>
<evidence type="ECO:0000256" key="2">
    <source>
        <dbReference type="PROSITE-ProRule" id="PRU00335"/>
    </source>
</evidence>
<dbReference type="PANTHER" id="PTHR43479">
    <property type="entry name" value="ACREF/ENVCD OPERON REPRESSOR-RELATED"/>
    <property type="match status" value="1"/>
</dbReference>
<dbReference type="Pfam" id="PF00440">
    <property type="entry name" value="TetR_N"/>
    <property type="match status" value="1"/>
</dbReference>
<dbReference type="RefSeq" id="WP_087370653.1">
    <property type="nucleotide sequence ID" value="NZ_NFKK01000002.1"/>
</dbReference>